<reference evidence="3 4" key="1">
    <citation type="journal article" date="2018" name="Mol. Biol. Evol.">
        <title>Broad Genomic Sampling Reveals a Smut Pathogenic Ancestry of the Fungal Clade Ustilaginomycotina.</title>
        <authorList>
            <person name="Kijpornyongpan T."/>
            <person name="Mondo S.J."/>
            <person name="Barry K."/>
            <person name="Sandor L."/>
            <person name="Lee J."/>
            <person name="Lipzen A."/>
            <person name="Pangilinan J."/>
            <person name="LaButti K."/>
            <person name="Hainaut M."/>
            <person name="Henrissat B."/>
            <person name="Grigoriev I.V."/>
            <person name="Spatafora J.W."/>
            <person name="Aime M.C."/>
        </authorList>
    </citation>
    <scope>NUCLEOTIDE SEQUENCE [LARGE SCALE GENOMIC DNA]</scope>
    <source>
        <strain evidence="3 4">MCA 3645</strain>
    </source>
</reference>
<feature type="region of interest" description="Disordered" evidence="1">
    <location>
        <begin position="139"/>
        <end position="178"/>
    </location>
</feature>
<dbReference type="Proteomes" id="UP000246740">
    <property type="component" value="Unassembled WGS sequence"/>
</dbReference>
<accession>A0A317XH38</accession>
<organism evidence="3 4">
    <name type="scientific">Testicularia cyperi</name>
    <dbReference type="NCBI Taxonomy" id="1882483"/>
    <lineage>
        <taxon>Eukaryota</taxon>
        <taxon>Fungi</taxon>
        <taxon>Dikarya</taxon>
        <taxon>Basidiomycota</taxon>
        <taxon>Ustilaginomycotina</taxon>
        <taxon>Ustilaginomycetes</taxon>
        <taxon>Ustilaginales</taxon>
        <taxon>Anthracoideaceae</taxon>
        <taxon>Testicularia</taxon>
    </lineage>
</organism>
<gene>
    <name evidence="3" type="ORF">BCV70DRAFT_219676</name>
</gene>
<dbReference type="EMBL" id="KZ819216">
    <property type="protein sequence ID" value="PWY97172.1"/>
    <property type="molecule type" value="Genomic_DNA"/>
</dbReference>
<dbReference type="InParanoid" id="A0A317XH38"/>
<sequence>MSRPRCSLWPMLMAVVIALLGSVLAIDEIVNPNVAAALTQNCILTDNTKQVDLTCCMGIPYVPKDGQGYNCSPQTVNFATGPTPQDLQVGQTYCFTNAHVDPKVSTDEMNKKCTDQQGIVISPENGRCPIFPNYSPGYKAPGYRPPPDSTTGSNPPPATTDPKTQQPPVREDGTNTNAGTFVTKGTFNYALIDNGVTRALACCKASSTPIMTPNNYICAQRQISNEVFKHQCAAVVMSVTHAGQLTGYTTIDDGGQIVDDATKQTCQSWWTAASSYTYGFCRLKFETAAPASIQAFQADCQANGGTLKDPHSGLCLWNADDSASSSTTS</sequence>
<keyword evidence="4" id="KW-1185">Reference proteome</keyword>
<dbReference type="OrthoDB" id="2543697at2759"/>
<evidence type="ECO:0000313" key="3">
    <source>
        <dbReference type="EMBL" id="PWY97172.1"/>
    </source>
</evidence>
<feature type="signal peptide" evidence="2">
    <location>
        <begin position="1"/>
        <end position="25"/>
    </location>
</feature>
<evidence type="ECO:0000256" key="1">
    <source>
        <dbReference type="SAM" id="MobiDB-lite"/>
    </source>
</evidence>
<protein>
    <submittedName>
        <fullName evidence="3">Uncharacterized protein</fullName>
    </submittedName>
</protein>
<name>A0A317XH38_9BASI</name>
<feature type="compositionally biased region" description="Pro residues" evidence="1">
    <location>
        <begin position="143"/>
        <end position="159"/>
    </location>
</feature>
<feature type="chain" id="PRO_5016327495" evidence="2">
    <location>
        <begin position="26"/>
        <end position="329"/>
    </location>
</feature>
<keyword evidence="2" id="KW-0732">Signal</keyword>
<dbReference type="AlphaFoldDB" id="A0A317XH38"/>
<evidence type="ECO:0000256" key="2">
    <source>
        <dbReference type="SAM" id="SignalP"/>
    </source>
</evidence>
<evidence type="ECO:0000313" key="4">
    <source>
        <dbReference type="Proteomes" id="UP000246740"/>
    </source>
</evidence>
<proteinExistence type="predicted"/>
<dbReference type="STRING" id="1882483.A0A317XH38"/>